<evidence type="ECO:0000256" key="1">
    <source>
        <dbReference type="SAM" id="Phobius"/>
    </source>
</evidence>
<feature type="transmembrane region" description="Helical" evidence="1">
    <location>
        <begin position="30"/>
        <end position="53"/>
    </location>
</feature>
<protein>
    <submittedName>
        <fullName evidence="2">Uncharacterized protein</fullName>
    </submittedName>
</protein>
<gene>
    <name evidence="2" type="ORF">BCY91_16255</name>
</gene>
<dbReference type="AlphaFoldDB" id="A0A419S8A3"/>
<dbReference type="Proteomes" id="UP000283433">
    <property type="component" value="Unassembled WGS sequence"/>
</dbReference>
<proteinExistence type="predicted"/>
<reference evidence="2 3" key="1">
    <citation type="submission" date="2016-07" db="EMBL/GenBank/DDBJ databases">
        <title>Genome of Pelobium manganitolerans.</title>
        <authorList>
            <person name="Wu S."/>
            <person name="Wang G."/>
        </authorList>
    </citation>
    <scope>NUCLEOTIDE SEQUENCE [LARGE SCALE GENOMIC DNA]</scope>
    <source>
        <strain evidence="2 3">YS-25</strain>
    </source>
</reference>
<keyword evidence="1" id="KW-0812">Transmembrane</keyword>
<evidence type="ECO:0000313" key="2">
    <source>
        <dbReference type="EMBL" id="RKD17996.1"/>
    </source>
</evidence>
<keyword evidence="3" id="KW-1185">Reference proteome</keyword>
<keyword evidence="1" id="KW-1133">Transmembrane helix</keyword>
<accession>A0A419S8A3</accession>
<name>A0A419S8A3_9SPHI</name>
<sequence>MKNLISCLLMLILIFSLREVINVTRYNDSLNSYCVGYVIGNAAVLMGALFILYRINRQRLS</sequence>
<keyword evidence="1" id="KW-0472">Membrane</keyword>
<dbReference type="RefSeq" id="WP_120181066.1">
    <property type="nucleotide sequence ID" value="NZ_CBINCU010000026.1"/>
</dbReference>
<dbReference type="EMBL" id="MBTA01000006">
    <property type="protein sequence ID" value="RKD17996.1"/>
    <property type="molecule type" value="Genomic_DNA"/>
</dbReference>
<organism evidence="2 3">
    <name type="scientific">Pelobium manganitolerans</name>
    <dbReference type="NCBI Taxonomy" id="1842495"/>
    <lineage>
        <taxon>Bacteria</taxon>
        <taxon>Pseudomonadati</taxon>
        <taxon>Bacteroidota</taxon>
        <taxon>Sphingobacteriia</taxon>
        <taxon>Sphingobacteriales</taxon>
        <taxon>Sphingobacteriaceae</taxon>
        <taxon>Pelobium</taxon>
    </lineage>
</organism>
<evidence type="ECO:0000313" key="3">
    <source>
        <dbReference type="Proteomes" id="UP000283433"/>
    </source>
</evidence>
<comment type="caution">
    <text evidence="2">The sequence shown here is derived from an EMBL/GenBank/DDBJ whole genome shotgun (WGS) entry which is preliminary data.</text>
</comment>